<keyword evidence="8 9" id="KW-0472">Membrane</keyword>
<evidence type="ECO:0000256" key="1">
    <source>
        <dbReference type="ARBA" id="ARBA00004162"/>
    </source>
</evidence>
<evidence type="ECO:0000256" key="8">
    <source>
        <dbReference type="ARBA" id="ARBA00023136"/>
    </source>
</evidence>
<keyword evidence="5 9" id="KW-0653">Protein transport</keyword>
<proteinExistence type="inferred from homology"/>
<keyword evidence="3 9" id="KW-1003">Cell membrane</keyword>
<evidence type="ECO:0000256" key="2">
    <source>
        <dbReference type="ARBA" id="ARBA00022448"/>
    </source>
</evidence>
<evidence type="ECO:0000313" key="12">
    <source>
        <dbReference type="Proteomes" id="UP000825701"/>
    </source>
</evidence>
<keyword evidence="6 9" id="KW-1133">Transmembrane helix</keyword>
<comment type="subunit">
    <text evidence="9">The Tat system comprises two distinct complexes: a TatABC complex, containing multiple copies of TatA, TatB and TatC subunits, and a separate TatA complex, containing only TatA subunits. Substrates initially bind to the TatABC complex, which probably triggers association of the separate TatA complex to form the active translocon.</text>
</comment>
<feature type="region of interest" description="Disordered" evidence="10">
    <location>
        <begin position="44"/>
        <end position="81"/>
    </location>
</feature>
<comment type="similarity">
    <text evidence="9">Belongs to the TatA/E family.</text>
</comment>
<keyword evidence="12" id="KW-1185">Reference proteome</keyword>
<evidence type="ECO:0000256" key="9">
    <source>
        <dbReference type="HAMAP-Rule" id="MF_00236"/>
    </source>
</evidence>
<dbReference type="InterPro" id="IPR006312">
    <property type="entry name" value="TatA/E"/>
</dbReference>
<reference evidence="11" key="1">
    <citation type="submission" date="2021-08" db="EMBL/GenBank/DDBJ databases">
        <authorList>
            <person name="Zhang H."/>
            <person name="Xu M."/>
            <person name="Yu Z."/>
            <person name="Yang L."/>
            <person name="Cai Y."/>
        </authorList>
    </citation>
    <scope>NUCLEOTIDE SEQUENCE</scope>
    <source>
        <strain evidence="11">CHL1</strain>
    </source>
</reference>
<dbReference type="PANTHER" id="PTHR42982">
    <property type="entry name" value="SEC-INDEPENDENT PROTEIN TRANSLOCASE PROTEIN TATA"/>
    <property type="match status" value="1"/>
</dbReference>
<keyword evidence="7 9" id="KW-0811">Translocation</keyword>
<dbReference type="GO" id="GO:0033281">
    <property type="term" value="C:TAT protein transport complex"/>
    <property type="evidence" value="ECO:0007669"/>
    <property type="project" value="UniProtKB-UniRule"/>
</dbReference>
<dbReference type="NCBIfam" id="NF001940">
    <property type="entry name" value="PRK00720.1"/>
    <property type="match status" value="1"/>
</dbReference>
<dbReference type="InterPro" id="IPR003369">
    <property type="entry name" value="TatA/B/E"/>
</dbReference>
<keyword evidence="2 9" id="KW-0813">Transport</keyword>
<dbReference type="GO" id="GO:0043953">
    <property type="term" value="P:protein transport by the Tat complex"/>
    <property type="evidence" value="ECO:0007669"/>
    <property type="project" value="UniProtKB-UniRule"/>
</dbReference>
<evidence type="ECO:0000256" key="5">
    <source>
        <dbReference type="ARBA" id="ARBA00022927"/>
    </source>
</evidence>
<evidence type="ECO:0000256" key="7">
    <source>
        <dbReference type="ARBA" id="ARBA00023010"/>
    </source>
</evidence>
<evidence type="ECO:0000256" key="3">
    <source>
        <dbReference type="ARBA" id="ARBA00022475"/>
    </source>
</evidence>
<comment type="function">
    <text evidence="9">Part of the twin-arginine translocation (Tat) system that transports large folded proteins containing a characteristic twin-arginine motif in their signal peptide across membranes. TatA could form the protein-conducting channel of the Tat system.</text>
</comment>
<dbReference type="HAMAP" id="MF_00236">
    <property type="entry name" value="TatA_E"/>
    <property type="match status" value="1"/>
</dbReference>
<protein>
    <recommendedName>
        <fullName evidence="9">Sec-independent protein translocase protein TatA</fullName>
    </recommendedName>
</protein>
<dbReference type="RefSeq" id="WP_261403115.1">
    <property type="nucleotide sequence ID" value="NZ_CP081869.1"/>
</dbReference>
<dbReference type="PANTHER" id="PTHR42982:SF1">
    <property type="entry name" value="SEC-INDEPENDENT PROTEIN TRANSLOCASE PROTEIN TATA"/>
    <property type="match status" value="1"/>
</dbReference>
<dbReference type="NCBIfam" id="TIGR01411">
    <property type="entry name" value="tatAE"/>
    <property type="match status" value="1"/>
</dbReference>
<evidence type="ECO:0000256" key="6">
    <source>
        <dbReference type="ARBA" id="ARBA00022989"/>
    </source>
</evidence>
<gene>
    <name evidence="9" type="primary">tatA</name>
    <name evidence="11" type="ORF">K6K41_25810</name>
</gene>
<organism evidence="11 12">
    <name type="scientific">Chenggangzhangella methanolivorans</name>
    <dbReference type="NCBI Taxonomy" id="1437009"/>
    <lineage>
        <taxon>Bacteria</taxon>
        <taxon>Pseudomonadati</taxon>
        <taxon>Pseudomonadota</taxon>
        <taxon>Alphaproteobacteria</taxon>
        <taxon>Hyphomicrobiales</taxon>
        <taxon>Methylopilaceae</taxon>
        <taxon>Chenggangzhangella</taxon>
    </lineage>
</organism>
<accession>A0A9E6R857</accession>
<sequence>MSLTHWLVVAVLVLLLFGRGKISELMGDMAKGIKSFKKGLAEEDEVADGMSQQNRPAQTIEHRADQQVRPTVGSVDGRKSS</sequence>
<evidence type="ECO:0000256" key="10">
    <source>
        <dbReference type="SAM" id="MobiDB-lite"/>
    </source>
</evidence>
<evidence type="ECO:0000256" key="4">
    <source>
        <dbReference type="ARBA" id="ARBA00022692"/>
    </source>
</evidence>
<evidence type="ECO:0000313" key="11">
    <source>
        <dbReference type="EMBL" id="QZN99980.1"/>
    </source>
</evidence>
<dbReference type="AlphaFoldDB" id="A0A9E6R857"/>
<dbReference type="KEGG" id="cmet:K6K41_25810"/>
<comment type="subcellular location">
    <subcellularLocation>
        <location evidence="1 9">Cell membrane</location>
        <topology evidence="1 9">Single-pass membrane protein</topology>
    </subcellularLocation>
</comment>
<name>A0A9E6R857_9HYPH</name>
<dbReference type="Pfam" id="PF02416">
    <property type="entry name" value="TatA_B_E"/>
    <property type="match status" value="1"/>
</dbReference>
<dbReference type="Proteomes" id="UP000825701">
    <property type="component" value="Chromosome"/>
</dbReference>
<dbReference type="GO" id="GO:0008320">
    <property type="term" value="F:protein transmembrane transporter activity"/>
    <property type="evidence" value="ECO:0007669"/>
    <property type="project" value="UniProtKB-UniRule"/>
</dbReference>
<dbReference type="Gene3D" id="1.20.5.3310">
    <property type="match status" value="1"/>
</dbReference>
<dbReference type="EMBL" id="CP081869">
    <property type="protein sequence ID" value="QZN99980.1"/>
    <property type="molecule type" value="Genomic_DNA"/>
</dbReference>
<keyword evidence="4 9" id="KW-0812">Transmembrane</keyword>